<organism evidence="1 2">
    <name type="scientific">Raoultella terrigena</name>
    <name type="common">Klebsiella terrigena</name>
    <dbReference type="NCBI Taxonomy" id="577"/>
    <lineage>
        <taxon>Bacteria</taxon>
        <taxon>Pseudomonadati</taxon>
        <taxon>Pseudomonadota</taxon>
        <taxon>Gammaproteobacteria</taxon>
        <taxon>Enterobacterales</taxon>
        <taxon>Enterobacteriaceae</taxon>
        <taxon>Klebsiella/Raoultella group</taxon>
        <taxon>Raoultella</taxon>
    </lineage>
</organism>
<name>A0A3P8IVS0_RAOTE</name>
<dbReference type="KEGG" id="rtg:NCTC13098_02595"/>
<accession>A0A3P8IVS0</accession>
<sequence length="50" mass="5754">MLSMKNRYLLTAGTLCYLNRQDYHLFENMNNLNQVNLLYLGAISLISSKG</sequence>
<dbReference type="EMBL" id="LR131271">
    <property type="protein sequence ID" value="VDR26254.1"/>
    <property type="molecule type" value="Genomic_DNA"/>
</dbReference>
<protein>
    <submittedName>
        <fullName evidence="1">Uncharacterized protein</fullName>
    </submittedName>
</protein>
<dbReference type="AlphaFoldDB" id="A0A3P8IVS0"/>
<dbReference type="Proteomes" id="UP000274346">
    <property type="component" value="Chromosome"/>
</dbReference>
<evidence type="ECO:0000313" key="2">
    <source>
        <dbReference type="Proteomes" id="UP000274346"/>
    </source>
</evidence>
<reference evidence="1 2" key="1">
    <citation type="submission" date="2018-12" db="EMBL/GenBank/DDBJ databases">
        <authorList>
            <consortium name="Pathogen Informatics"/>
        </authorList>
    </citation>
    <scope>NUCLEOTIDE SEQUENCE [LARGE SCALE GENOMIC DNA]</scope>
    <source>
        <strain evidence="1 2">NCTC13098</strain>
    </source>
</reference>
<evidence type="ECO:0000313" key="1">
    <source>
        <dbReference type="EMBL" id="VDR26254.1"/>
    </source>
</evidence>
<proteinExistence type="predicted"/>
<gene>
    <name evidence="1" type="ORF">NCTC13098_02595</name>
</gene>